<dbReference type="InterPro" id="IPR008044">
    <property type="entry name" value="Phage_lysin"/>
</dbReference>
<gene>
    <name evidence="2" type="ORF">LTWDN19_00200</name>
</gene>
<feature type="domain" description="Bacteriophage lysin" evidence="1">
    <location>
        <begin position="3"/>
        <end position="149"/>
    </location>
</feature>
<evidence type="ECO:0000259" key="1">
    <source>
        <dbReference type="Pfam" id="PF05382"/>
    </source>
</evidence>
<dbReference type="SUPFAM" id="SSF54001">
    <property type="entry name" value="Cysteine proteinases"/>
    <property type="match status" value="1"/>
</dbReference>
<dbReference type="RefSeq" id="WP_221276527.1">
    <property type="nucleotide sequence ID" value="NZ_AP024685.1"/>
</dbReference>
<organism evidence="2 3">
    <name type="scientific">Latilactobacillus curvatus</name>
    <name type="common">Lactobacillus curvatus</name>
    <dbReference type="NCBI Taxonomy" id="28038"/>
    <lineage>
        <taxon>Bacteria</taxon>
        <taxon>Bacillati</taxon>
        <taxon>Bacillota</taxon>
        <taxon>Bacilli</taxon>
        <taxon>Lactobacillales</taxon>
        <taxon>Lactobacillaceae</taxon>
        <taxon>Latilactobacillus</taxon>
    </lineage>
</organism>
<evidence type="ECO:0000313" key="2">
    <source>
        <dbReference type="EMBL" id="BCX29453.1"/>
    </source>
</evidence>
<proteinExistence type="predicted"/>
<dbReference type="EMBL" id="AP024685">
    <property type="protein sequence ID" value="BCX29453.1"/>
    <property type="molecule type" value="Genomic_DNA"/>
</dbReference>
<evidence type="ECO:0000313" key="3">
    <source>
        <dbReference type="Proteomes" id="UP000825100"/>
    </source>
</evidence>
<keyword evidence="3" id="KW-1185">Reference proteome</keyword>
<dbReference type="Gene3D" id="3.90.1720.10">
    <property type="entry name" value="endopeptidase domain like (from Nostoc punctiforme)"/>
    <property type="match status" value="1"/>
</dbReference>
<dbReference type="Pfam" id="PF05382">
    <property type="entry name" value="Amidase_5"/>
    <property type="match status" value="1"/>
</dbReference>
<name>A0ABN6GH69_LATCU</name>
<dbReference type="Proteomes" id="UP000825100">
    <property type="component" value="Chromosome"/>
</dbReference>
<protein>
    <recommendedName>
        <fullName evidence="1">Bacteriophage lysin domain-containing protein</fullName>
    </recommendedName>
</protein>
<reference evidence="2 3" key="1">
    <citation type="submission" date="2021-05" db="EMBL/GenBank/DDBJ databases">
        <title>Complete Genome Sequence of Latilactobacillus sp. Strain WDN19, a High D-Aspartate-producing Lactic Acid Bacterium Isolated from a Japanese Pickle.</title>
        <authorList>
            <person name="Kajitani K."/>
            <person name="Takahashi S."/>
        </authorList>
    </citation>
    <scope>NUCLEOTIDE SEQUENCE [LARGE SCALE GENOMIC DNA]</scope>
    <source>
        <strain evidence="2 3">WDN19</strain>
    </source>
</reference>
<sequence>MVNIEVAISFLQTKVGNTTYSMYGSRNFSDGTCDCSGAVYTALRQGGASNLGYIASTETMHGWLLNNGFGLIAENSDWSMQRGDVVIWGQKGYSAGAGGHTGICTDGQNWLECTAWKGLGETIQSHDARWLMNDQPYFYVYRQGEGATNPTTPATPNPVPSGPTPSVNVTYALRNLNGAWNSDVTNFSGGDDGFAGMPNGQHDLLTISVNHGSVKYRAHVLGGGWQDWVTGSNKNDAVNGCAGLAGVPIDGVQVVYITPNGEGYQQAYYRSQTTQRGDWLDVACDDGNTYKNFDDFAGMIGEPLDRLQIGIYSSNPF</sequence>
<accession>A0ABN6GH69</accession>
<dbReference type="InterPro" id="IPR038765">
    <property type="entry name" value="Papain-like_cys_pep_sf"/>
</dbReference>